<dbReference type="FunFam" id="1.10.472.80:FF:000055">
    <property type="entry name" value="TBC domain-containing protein C1778.09"/>
    <property type="match status" value="1"/>
</dbReference>
<feature type="compositionally biased region" description="Low complexity" evidence="1">
    <location>
        <begin position="272"/>
        <end position="311"/>
    </location>
</feature>
<feature type="domain" description="Rab-GAP TBC" evidence="2">
    <location>
        <begin position="857"/>
        <end position="1049"/>
    </location>
</feature>
<keyword evidence="4" id="KW-1185">Reference proteome</keyword>
<comment type="caution">
    <text evidence="3">The sequence shown here is derived from an EMBL/GenBank/DDBJ whole genome shotgun (WGS) entry which is preliminary data.</text>
</comment>
<dbReference type="OrthoDB" id="294251at2759"/>
<sequence length="1131" mass="122801">MLPSKFGSVRQKQPTERRTSLRLDASIVALRYEKTAPAEPPIMIISRDPSRLSRRPSSSSASSHSSRHRPIVIVPPGIVAPPPEDHPAFRGSGSTSASSSSSPSPRTSPVSVEEWKRDSGVARNKSTSTIHEEEGEDDYAEVACRSRIPAVESNVSSLISSVMSQPSTTAQQVEDPFVDENSIFEPLTSTSSEALYSLYNAQCTTPSKASSANTTAAALASPITSTPTSTPATPTRPSRGSIAPISLAFAEYLPMSMPSSPTGPAPAAVPQSPCRSIPSSPRCSTSSSTAPTLSKSPSSRSRSGSRFGTFSQMFTTPIQPLWRGPTSTNASTSAVGSSNSNIGSAFSSTSSTPTASAQSTIAAPGATASATVSAPATDAALATGLAKSELEQSHPSENDQGSSHFWNRSRSASTTSNNSTSNATSADTSSNNDLPLPFVPLDVSIPCESLLDDAFMSSVSFSNRGSIMFAPQDAAAIDGAIKHQQQQQQHNNMASIDSSSSTSTSASSTNLDTLATANNDESNSDRATPTPTPSTTVPHDLTPTPTTPTTPRSQSQTFPRPSDESNDMNNSLQGADDASGSFQDPTSAPDIRVLAADVEKESQKVRSLYTVGDGSRGEPGRRHSYHERLEPTPEVPSEENELDPVPNRLSPAWQMPASGSSSSLRSRGGLEDWDDLEGAHVDRYGFITMLPPRPHSRMGTPSETRSASGSPRKRNILQKRDPYGLASTLSGSGRRTPTRKVSARSLNTQHSELSVSTSLRSSRSVIRQASNLLPHNRDRRWMDEAGDMLNAAPSLQDIVDEIQAERLTEVMKRKEWERSEKWRKMAKVIRKSGGEGEGMGFEFDSKNPKLIERTWKGIPDRWRAAAWWSFMATGAKEHGGMPPEDKIVMEFHRLQLRSSPDDVQIDLDVPRTISRHIMFRRRYRGGQRLLFRVLHAISIYYPDTGYVQGMASLAATLLCYFDEEKSFVMLVRMWQLRGLARLYRPGFEELMAAMDDFSKNWLNKEVASKLDELCIDTTAYGTRWYLTLFNLSVPFPAQLRIWDVFLLLGDGSAAMRPDSRKSESKPTPSGEYDVLHATSAALAQALREVLLGAEFENAMKALTSAIPIKDEDLLMKVVKAEYKQHHGKKKN</sequence>
<feature type="compositionally biased region" description="Low complexity" evidence="1">
    <location>
        <begin position="408"/>
        <end position="432"/>
    </location>
</feature>
<feature type="compositionally biased region" description="Basic and acidic residues" evidence="1">
    <location>
        <begin position="388"/>
        <end position="397"/>
    </location>
</feature>
<feature type="compositionally biased region" description="Polar residues" evidence="1">
    <location>
        <begin position="325"/>
        <end position="335"/>
    </location>
</feature>
<accession>A0A9W8UE08</accession>
<evidence type="ECO:0000259" key="2">
    <source>
        <dbReference type="PROSITE" id="PS50086"/>
    </source>
</evidence>
<feature type="region of interest" description="Disordered" evidence="1">
    <location>
        <begin position="688"/>
        <end position="755"/>
    </location>
</feature>
<feature type="compositionally biased region" description="Low complexity" evidence="1">
    <location>
        <begin position="533"/>
        <end position="551"/>
    </location>
</feature>
<dbReference type="AlphaFoldDB" id="A0A9W8UE08"/>
<dbReference type="PROSITE" id="PS50086">
    <property type="entry name" value="TBC_RABGAP"/>
    <property type="match status" value="1"/>
</dbReference>
<protein>
    <recommendedName>
        <fullName evidence="2">Rab-GAP TBC domain-containing protein</fullName>
    </recommendedName>
</protein>
<evidence type="ECO:0000256" key="1">
    <source>
        <dbReference type="SAM" id="MobiDB-lite"/>
    </source>
</evidence>
<feature type="compositionally biased region" description="Low complexity" evidence="1">
    <location>
        <begin position="220"/>
        <end position="238"/>
    </location>
</feature>
<feature type="compositionally biased region" description="Low complexity" evidence="1">
    <location>
        <begin position="336"/>
        <end position="356"/>
    </location>
</feature>
<dbReference type="GO" id="GO:0031267">
    <property type="term" value="F:small GTPase binding"/>
    <property type="evidence" value="ECO:0007669"/>
    <property type="project" value="TreeGrafter"/>
</dbReference>
<feature type="region of interest" description="Disordered" evidence="1">
    <location>
        <begin position="36"/>
        <end position="139"/>
    </location>
</feature>
<name>A0A9W8UE08_9HYPO</name>
<feature type="region of interest" description="Disordered" evidence="1">
    <location>
        <begin position="599"/>
        <end position="669"/>
    </location>
</feature>
<dbReference type="Pfam" id="PF00566">
    <property type="entry name" value="RabGAP-TBC"/>
    <property type="match status" value="1"/>
</dbReference>
<feature type="compositionally biased region" description="Low complexity" evidence="1">
    <location>
        <begin position="658"/>
        <end position="667"/>
    </location>
</feature>
<feature type="compositionally biased region" description="Basic and acidic residues" evidence="1">
    <location>
        <begin position="615"/>
        <end position="631"/>
    </location>
</feature>
<feature type="compositionally biased region" description="Low complexity" evidence="1">
    <location>
        <begin position="90"/>
        <end position="112"/>
    </location>
</feature>
<feature type="region of interest" description="Disordered" evidence="1">
    <location>
        <begin position="1"/>
        <end position="24"/>
    </location>
</feature>
<proteinExistence type="predicted"/>
<dbReference type="PANTHER" id="PTHR47219:SF9">
    <property type="entry name" value="GTPASE ACTIVATING PROTEIN AND CENTROSOME-ASSOCIATED, ISOFORM B"/>
    <property type="match status" value="1"/>
</dbReference>
<gene>
    <name evidence="3" type="ORF">NW766_000616</name>
</gene>
<dbReference type="PANTHER" id="PTHR47219">
    <property type="entry name" value="RAB GTPASE-ACTIVATING PROTEIN 1-LIKE"/>
    <property type="match status" value="1"/>
</dbReference>
<feature type="region of interest" description="Disordered" evidence="1">
    <location>
        <begin position="258"/>
        <end position="356"/>
    </location>
</feature>
<evidence type="ECO:0000313" key="3">
    <source>
        <dbReference type="EMBL" id="KAJ4024381.1"/>
    </source>
</evidence>
<feature type="region of interest" description="Disordered" evidence="1">
    <location>
        <begin position="480"/>
        <end position="587"/>
    </location>
</feature>
<feature type="compositionally biased region" description="Low complexity" evidence="1">
    <location>
        <begin position="484"/>
        <end position="517"/>
    </location>
</feature>
<dbReference type="Gene3D" id="1.10.472.80">
    <property type="entry name" value="Ypt/Rab-GAP domain of gyp1p, domain 3"/>
    <property type="match status" value="1"/>
</dbReference>
<reference evidence="3" key="1">
    <citation type="submission" date="2022-10" db="EMBL/GenBank/DDBJ databases">
        <title>Fusarium specimens isolated from Avocado Roots.</title>
        <authorList>
            <person name="Stajich J."/>
            <person name="Roper C."/>
            <person name="Heimlech-Rivalta G."/>
        </authorList>
    </citation>
    <scope>NUCLEOTIDE SEQUENCE</scope>
    <source>
        <strain evidence="3">CF00143</strain>
    </source>
</reference>
<dbReference type="InterPro" id="IPR050302">
    <property type="entry name" value="Rab_GAP_TBC_domain"/>
</dbReference>
<dbReference type="InterPro" id="IPR035969">
    <property type="entry name" value="Rab-GAP_TBC_sf"/>
</dbReference>
<evidence type="ECO:0000313" key="4">
    <source>
        <dbReference type="Proteomes" id="UP001152130"/>
    </source>
</evidence>
<organism evidence="3 4">
    <name type="scientific">Fusarium irregulare</name>
    <dbReference type="NCBI Taxonomy" id="2494466"/>
    <lineage>
        <taxon>Eukaryota</taxon>
        <taxon>Fungi</taxon>
        <taxon>Dikarya</taxon>
        <taxon>Ascomycota</taxon>
        <taxon>Pezizomycotina</taxon>
        <taxon>Sordariomycetes</taxon>
        <taxon>Hypocreomycetidae</taxon>
        <taxon>Hypocreales</taxon>
        <taxon>Nectriaceae</taxon>
        <taxon>Fusarium</taxon>
        <taxon>Fusarium incarnatum-equiseti species complex</taxon>
    </lineage>
</organism>
<feature type="compositionally biased region" description="Low complexity" evidence="1">
    <location>
        <begin position="55"/>
        <end position="64"/>
    </location>
</feature>
<dbReference type="EMBL" id="JAPDHF010000001">
    <property type="protein sequence ID" value="KAJ4024381.1"/>
    <property type="molecule type" value="Genomic_DNA"/>
</dbReference>
<dbReference type="SUPFAM" id="SSF47923">
    <property type="entry name" value="Ypt/Rab-GAP domain of gyp1p"/>
    <property type="match status" value="2"/>
</dbReference>
<dbReference type="Gene3D" id="1.10.8.270">
    <property type="entry name" value="putative rabgap domain of human tbc1 domain family member 14 like domains"/>
    <property type="match status" value="1"/>
</dbReference>
<feature type="compositionally biased region" description="Polar residues" evidence="1">
    <location>
        <begin position="518"/>
        <end position="527"/>
    </location>
</feature>
<dbReference type="FunFam" id="1.10.8.270:FF:000023">
    <property type="entry name" value="TBC domain-containing protein C1778.09"/>
    <property type="match status" value="1"/>
</dbReference>
<dbReference type="SMART" id="SM00164">
    <property type="entry name" value="TBC"/>
    <property type="match status" value="1"/>
</dbReference>
<dbReference type="InterPro" id="IPR000195">
    <property type="entry name" value="Rab-GAP-TBC_dom"/>
</dbReference>
<feature type="region of interest" description="Disordered" evidence="1">
    <location>
        <begin position="383"/>
        <end position="432"/>
    </location>
</feature>
<feature type="compositionally biased region" description="Polar residues" evidence="1">
    <location>
        <begin position="699"/>
        <end position="709"/>
    </location>
</feature>
<feature type="region of interest" description="Disordered" evidence="1">
    <location>
        <begin position="220"/>
        <end position="241"/>
    </location>
</feature>
<dbReference type="Proteomes" id="UP001152130">
    <property type="component" value="Unassembled WGS sequence"/>
</dbReference>
<dbReference type="GO" id="GO:0005096">
    <property type="term" value="F:GTPase activator activity"/>
    <property type="evidence" value="ECO:0007669"/>
    <property type="project" value="TreeGrafter"/>
</dbReference>